<dbReference type="Gene3D" id="1.10.1740.10">
    <property type="match status" value="1"/>
</dbReference>
<dbReference type="GO" id="GO:0003700">
    <property type="term" value="F:DNA-binding transcription factor activity"/>
    <property type="evidence" value="ECO:0007669"/>
    <property type="project" value="InterPro"/>
</dbReference>
<dbReference type="EMBL" id="JAJEQM010000018">
    <property type="protein sequence ID" value="MCC2211500.1"/>
    <property type="molecule type" value="Genomic_DNA"/>
</dbReference>
<dbReference type="Proteomes" id="UP001198242">
    <property type="component" value="Unassembled WGS sequence"/>
</dbReference>
<evidence type="ECO:0000313" key="3">
    <source>
        <dbReference type="Proteomes" id="UP001198242"/>
    </source>
</evidence>
<dbReference type="AlphaFoldDB" id="A0AAE3E1H8"/>
<evidence type="ECO:0000313" key="2">
    <source>
        <dbReference type="EMBL" id="MCC2211500.1"/>
    </source>
</evidence>
<protein>
    <submittedName>
        <fullName evidence="2">Sigma-70 family RNA polymerase sigma factor</fullName>
    </submittedName>
</protein>
<dbReference type="GO" id="GO:0006352">
    <property type="term" value="P:DNA-templated transcription initiation"/>
    <property type="evidence" value="ECO:0007669"/>
    <property type="project" value="InterPro"/>
</dbReference>
<name>A0AAE3E1H8_9FIRM</name>
<accession>A0AAE3E1H8</accession>
<dbReference type="InterPro" id="IPR014284">
    <property type="entry name" value="RNA_pol_sigma-70_dom"/>
</dbReference>
<dbReference type="NCBIfam" id="TIGR02937">
    <property type="entry name" value="sigma70-ECF"/>
    <property type="match status" value="1"/>
</dbReference>
<dbReference type="SUPFAM" id="SSF88946">
    <property type="entry name" value="Sigma2 domain of RNA polymerase sigma factors"/>
    <property type="match status" value="1"/>
</dbReference>
<feature type="domain" description="RNA polymerase sigma-70 region 2" evidence="1">
    <location>
        <begin position="27"/>
        <end position="97"/>
    </location>
</feature>
<comment type="caution">
    <text evidence="2">The sequence shown here is derived from an EMBL/GenBank/DDBJ whole genome shotgun (WGS) entry which is preliminary data.</text>
</comment>
<evidence type="ECO:0000259" key="1">
    <source>
        <dbReference type="Pfam" id="PF04542"/>
    </source>
</evidence>
<dbReference type="InterPro" id="IPR007627">
    <property type="entry name" value="RNA_pol_sigma70_r2"/>
</dbReference>
<gene>
    <name evidence="2" type="ORF">LKE05_11960</name>
</gene>
<sequence>MSQQKWKEDYIKVQEYLKGNTESWDMLYNEAYPIVYNYVNRISIKDYIGNSMIDDIVSESFERCYNKLEVFKGRSKFSTWVCAFSRYVLLSQYSKEKTRNILNNKLKYISSIVSEIESPELIVIKKEQYRCLNTAFKALSSKHKLLIKCYILKIIPPNTVIKYTHLKYSDRMIELQIAINVLRRYYLFLYEKG</sequence>
<dbReference type="InterPro" id="IPR013325">
    <property type="entry name" value="RNA_pol_sigma_r2"/>
</dbReference>
<dbReference type="RefSeq" id="WP_308456994.1">
    <property type="nucleotide sequence ID" value="NZ_JAJEQM010000018.1"/>
</dbReference>
<organism evidence="2 3">
    <name type="scientific">Hominilimicola fabiformis</name>
    <dbReference type="NCBI Taxonomy" id="2885356"/>
    <lineage>
        <taxon>Bacteria</taxon>
        <taxon>Bacillati</taxon>
        <taxon>Bacillota</taxon>
        <taxon>Clostridia</taxon>
        <taxon>Eubacteriales</taxon>
        <taxon>Oscillospiraceae</taxon>
        <taxon>Hominilimicola</taxon>
    </lineage>
</organism>
<keyword evidence="3" id="KW-1185">Reference proteome</keyword>
<proteinExistence type="predicted"/>
<dbReference type="Pfam" id="PF04542">
    <property type="entry name" value="Sigma70_r2"/>
    <property type="match status" value="1"/>
</dbReference>
<reference evidence="2 3" key="1">
    <citation type="submission" date="2021-10" db="EMBL/GenBank/DDBJ databases">
        <title>Anaerobic single-cell dispensing facilitates the cultivation of human gut bacteria.</title>
        <authorList>
            <person name="Afrizal A."/>
        </authorList>
    </citation>
    <scope>NUCLEOTIDE SEQUENCE [LARGE SCALE GENOMIC DNA]</scope>
    <source>
        <strain evidence="2 3">CLA-AA-H232</strain>
    </source>
</reference>